<sequence>MVGKVADMSNLETVKTNSIELSIYFAPKNFNDLPIGLDMIEKEDDTSTHVFLEVNENVLRSNTITESKSVMDTERDFIHNTRDLGPAAYHSPFSSGKQSKQETPQGNSFFWLFGG</sequence>
<name>A0ABR2A2B3_9ROSI</name>
<protein>
    <submittedName>
        <fullName evidence="1">Uncharacterized protein</fullName>
    </submittedName>
</protein>
<organism evidence="1 2">
    <name type="scientific">Hibiscus sabdariffa</name>
    <name type="common">roselle</name>
    <dbReference type="NCBI Taxonomy" id="183260"/>
    <lineage>
        <taxon>Eukaryota</taxon>
        <taxon>Viridiplantae</taxon>
        <taxon>Streptophyta</taxon>
        <taxon>Embryophyta</taxon>
        <taxon>Tracheophyta</taxon>
        <taxon>Spermatophyta</taxon>
        <taxon>Magnoliopsida</taxon>
        <taxon>eudicotyledons</taxon>
        <taxon>Gunneridae</taxon>
        <taxon>Pentapetalae</taxon>
        <taxon>rosids</taxon>
        <taxon>malvids</taxon>
        <taxon>Malvales</taxon>
        <taxon>Malvaceae</taxon>
        <taxon>Malvoideae</taxon>
        <taxon>Hibiscus</taxon>
    </lineage>
</organism>
<gene>
    <name evidence="1" type="ORF">V6N12_074922</name>
</gene>
<evidence type="ECO:0000313" key="1">
    <source>
        <dbReference type="EMBL" id="KAK8486989.1"/>
    </source>
</evidence>
<evidence type="ECO:0000313" key="2">
    <source>
        <dbReference type="Proteomes" id="UP001472677"/>
    </source>
</evidence>
<accession>A0ABR2A2B3</accession>
<keyword evidence="2" id="KW-1185">Reference proteome</keyword>
<dbReference type="Proteomes" id="UP001472677">
    <property type="component" value="Unassembled WGS sequence"/>
</dbReference>
<proteinExistence type="predicted"/>
<comment type="caution">
    <text evidence="1">The sequence shown here is derived from an EMBL/GenBank/DDBJ whole genome shotgun (WGS) entry which is preliminary data.</text>
</comment>
<dbReference type="EMBL" id="JBBPBM010001128">
    <property type="protein sequence ID" value="KAK8486989.1"/>
    <property type="molecule type" value="Genomic_DNA"/>
</dbReference>
<reference evidence="1 2" key="1">
    <citation type="journal article" date="2024" name="G3 (Bethesda)">
        <title>Genome assembly of Hibiscus sabdariffa L. provides insights into metabolisms of medicinal natural products.</title>
        <authorList>
            <person name="Kim T."/>
        </authorList>
    </citation>
    <scope>NUCLEOTIDE SEQUENCE [LARGE SCALE GENOMIC DNA]</scope>
    <source>
        <strain evidence="1">TK-2024</strain>
        <tissue evidence="1">Old leaves</tissue>
    </source>
</reference>